<sequence length="176" mass="18464">MSRRSNRHLERALLAPEHRSVNRREQAAAIQSSGELVVVGAHGGAGTSTLAALLAPSWDLGSITVLDLRHPQVLPATRPLVLVCRNTAAGTRAATLAVTALGDRGQPVAALVIVSDGWPEPKGAAARLTMLHGRVGAMVRIPFIASLRAVDDPTSVRLPTRAQTALATVRGLTTTR</sequence>
<comment type="caution">
    <text evidence="1">The sequence shown here is derived from an EMBL/GenBank/DDBJ whole genome shotgun (WGS) entry which is preliminary data.</text>
</comment>
<proteinExistence type="predicted"/>
<evidence type="ECO:0000313" key="2">
    <source>
        <dbReference type="Proteomes" id="UP001501509"/>
    </source>
</evidence>
<gene>
    <name evidence="1" type="ORF">GCM10010411_56190</name>
</gene>
<dbReference type="Proteomes" id="UP001501509">
    <property type="component" value="Unassembled WGS sequence"/>
</dbReference>
<reference evidence="1 2" key="1">
    <citation type="journal article" date="2019" name="Int. J. Syst. Evol. Microbiol.">
        <title>The Global Catalogue of Microorganisms (GCM) 10K type strain sequencing project: providing services to taxonomists for standard genome sequencing and annotation.</title>
        <authorList>
            <consortium name="The Broad Institute Genomics Platform"/>
            <consortium name="The Broad Institute Genome Sequencing Center for Infectious Disease"/>
            <person name="Wu L."/>
            <person name="Ma J."/>
        </authorList>
    </citation>
    <scope>NUCLEOTIDE SEQUENCE [LARGE SCALE GENOMIC DNA]</scope>
    <source>
        <strain evidence="1 2">JCM 6833</strain>
    </source>
</reference>
<accession>A0ABN3Q2U4</accession>
<dbReference type="EMBL" id="BAAATD010000008">
    <property type="protein sequence ID" value="GAA2614049.1"/>
    <property type="molecule type" value="Genomic_DNA"/>
</dbReference>
<keyword evidence="2" id="KW-1185">Reference proteome</keyword>
<name>A0ABN3Q2U4_9ACTN</name>
<protein>
    <submittedName>
        <fullName evidence="1">Uncharacterized protein</fullName>
    </submittedName>
</protein>
<organism evidence="1 2">
    <name type="scientific">Actinomadura fulvescens</name>
    <dbReference type="NCBI Taxonomy" id="46160"/>
    <lineage>
        <taxon>Bacteria</taxon>
        <taxon>Bacillati</taxon>
        <taxon>Actinomycetota</taxon>
        <taxon>Actinomycetes</taxon>
        <taxon>Streptosporangiales</taxon>
        <taxon>Thermomonosporaceae</taxon>
        <taxon>Actinomadura</taxon>
    </lineage>
</organism>
<evidence type="ECO:0000313" key="1">
    <source>
        <dbReference type="EMBL" id="GAA2614049.1"/>
    </source>
</evidence>